<dbReference type="Proteomes" id="UP001226867">
    <property type="component" value="Unassembled WGS sequence"/>
</dbReference>
<dbReference type="NCBIfam" id="TIGR01727">
    <property type="entry name" value="oligo_HPY"/>
    <property type="match status" value="2"/>
</dbReference>
<keyword evidence="7" id="KW-0472">Membrane</keyword>
<dbReference type="PROSITE" id="PS00211">
    <property type="entry name" value="ABC_TRANSPORTER_1"/>
    <property type="match status" value="2"/>
</dbReference>
<dbReference type="Pfam" id="PF08352">
    <property type="entry name" value="oligo_HPY"/>
    <property type="match status" value="2"/>
</dbReference>
<evidence type="ECO:0000259" key="8">
    <source>
        <dbReference type="PROSITE" id="PS50893"/>
    </source>
</evidence>
<keyword evidence="5" id="KW-0547">Nucleotide-binding</keyword>
<dbReference type="GO" id="GO:0005524">
    <property type="term" value="F:ATP binding"/>
    <property type="evidence" value="ECO:0007669"/>
    <property type="project" value="UniProtKB-KW"/>
</dbReference>
<dbReference type="InterPro" id="IPR027417">
    <property type="entry name" value="P-loop_NTPase"/>
</dbReference>
<keyword evidence="10" id="KW-1185">Reference proteome</keyword>
<dbReference type="PANTHER" id="PTHR43297:SF2">
    <property type="entry name" value="DIPEPTIDE TRANSPORT ATP-BINDING PROTEIN DPPD"/>
    <property type="match status" value="1"/>
</dbReference>
<dbReference type="SMART" id="SM00382">
    <property type="entry name" value="AAA"/>
    <property type="match status" value="2"/>
</dbReference>
<evidence type="ECO:0000256" key="6">
    <source>
        <dbReference type="ARBA" id="ARBA00022840"/>
    </source>
</evidence>
<dbReference type="Gene3D" id="3.40.50.300">
    <property type="entry name" value="P-loop containing nucleotide triphosphate hydrolases"/>
    <property type="match status" value="2"/>
</dbReference>
<name>A0ABT9SE98_9BURK</name>
<accession>A0ABT9SE98</accession>
<comment type="caution">
    <text evidence="9">The sequence shown here is derived from an EMBL/GenBank/DDBJ whole genome shotgun (WGS) entry which is preliminary data.</text>
</comment>
<evidence type="ECO:0000256" key="3">
    <source>
        <dbReference type="ARBA" id="ARBA00022448"/>
    </source>
</evidence>
<evidence type="ECO:0000256" key="4">
    <source>
        <dbReference type="ARBA" id="ARBA00022475"/>
    </source>
</evidence>
<dbReference type="EMBL" id="JAUSRO010000020">
    <property type="protein sequence ID" value="MDP9902696.1"/>
    <property type="molecule type" value="Genomic_DNA"/>
</dbReference>
<dbReference type="CDD" id="cd03257">
    <property type="entry name" value="ABC_NikE_OppD_transporters"/>
    <property type="match status" value="2"/>
</dbReference>
<evidence type="ECO:0000256" key="2">
    <source>
        <dbReference type="ARBA" id="ARBA00005417"/>
    </source>
</evidence>
<dbReference type="Pfam" id="PF00005">
    <property type="entry name" value="ABC_tran"/>
    <property type="match status" value="2"/>
</dbReference>
<protein>
    <submittedName>
        <fullName evidence="9">Peptide/nickel transport system ATP-binding protein</fullName>
    </submittedName>
</protein>
<feature type="domain" description="ABC transporter" evidence="8">
    <location>
        <begin position="14"/>
        <end position="264"/>
    </location>
</feature>
<dbReference type="InterPro" id="IPR003593">
    <property type="entry name" value="AAA+_ATPase"/>
</dbReference>
<dbReference type="InterPro" id="IPR013563">
    <property type="entry name" value="Oligopep_ABC_C"/>
</dbReference>
<dbReference type="NCBIfam" id="NF008453">
    <property type="entry name" value="PRK11308.1"/>
    <property type="match status" value="2"/>
</dbReference>
<dbReference type="PROSITE" id="PS50893">
    <property type="entry name" value="ABC_TRANSPORTER_2"/>
    <property type="match status" value="2"/>
</dbReference>
<keyword evidence="6 9" id="KW-0067">ATP-binding</keyword>
<evidence type="ECO:0000256" key="5">
    <source>
        <dbReference type="ARBA" id="ARBA00022741"/>
    </source>
</evidence>
<evidence type="ECO:0000313" key="9">
    <source>
        <dbReference type="EMBL" id="MDP9902696.1"/>
    </source>
</evidence>
<organism evidence="9 10">
    <name type="scientific">Variovorax ginsengisoli</name>
    <dbReference type="NCBI Taxonomy" id="363844"/>
    <lineage>
        <taxon>Bacteria</taxon>
        <taxon>Pseudomonadati</taxon>
        <taxon>Pseudomonadota</taxon>
        <taxon>Betaproteobacteria</taxon>
        <taxon>Burkholderiales</taxon>
        <taxon>Comamonadaceae</taxon>
        <taxon>Variovorax</taxon>
    </lineage>
</organism>
<gene>
    <name evidence="9" type="ORF">J2W36_004973</name>
</gene>
<evidence type="ECO:0000256" key="1">
    <source>
        <dbReference type="ARBA" id="ARBA00004417"/>
    </source>
</evidence>
<dbReference type="NCBIfam" id="NF007739">
    <property type="entry name" value="PRK10419.1"/>
    <property type="match status" value="2"/>
</dbReference>
<evidence type="ECO:0000313" key="10">
    <source>
        <dbReference type="Proteomes" id="UP001226867"/>
    </source>
</evidence>
<comment type="similarity">
    <text evidence="2">Belongs to the ABC transporter superfamily.</text>
</comment>
<dbReference type="PANTHER" id="PTHR43297">
    <property type="entry name" value="OLIGOPEPTIDE TRANSPORT ATP-BINDING PROTEIN APPD"/>
    <property type="match status" value="1"/>
</dbReference>
<comment type="subcellular location">
    <subcellularLocation>
        <location evidence="1">Cell inner membrane</location>
        <topology evidence="1">Peripheral membrane protein</topology>
    </subcellularLocation>
</comment>
<dbReference type="InterPro" id="IPR003439">
    <property type="entry name" value="ABC_transporter-like_ATP-bd"/>
</dbReference>
<keyword evidence="3" id="KW-0813">Transport</keyword>
<dbReference type="InterPro" id="IPR017871">
    <property type="entry name" value="ABC_transporter-like_CS"/>
</dbReference>
<reference evidence="9 10" key="1">
    <citation type="submission" date="2023-07" db="EMBL/GenBank/DDBJ databases">
        <title>Sorghum-associated microbial communities from plants grown in Nebraska, USA.</title>
        <authorList>
            <person name="Schachtman D."/>
        </authorList>
    </citation>
    <scope>NUCLEOTIDE SEQUENCE [LARGE SCALE GENOMIC DNA]</scope>
    <source>
        <strain evidence="9 10">DS1607</strain>
    </source>
</reference>
<feature type="domain" description="ABC transporter" evidence="8">
    <location>
        <begin position="381"/>
        <end position="620"/>
    </location>
</feature>
<dbReference type="SUPFAM" id="SSF52540">
    <property type="entry name" value="P-loop containing nucleoside triphosphate hydrolases"/>
    <property type="match status" value="2"/>
</dbReference>
<keyword evidence="4" id="KW-1003">Cell membrane</keyword>
<proteinExistence type="inferred from homology"/>
<evidence type="ECO:0000256" key="7">
    <source>
        <dbReference type="ARBA" id="ARBA00023136"/>
    </source>
</evidence>
<dbReference type="InterPro" id="IPR050388">
    <property type="entry name" value="ABC_Ni/Peptide_Import"/>
</dbReference>
<sequence length="689" mass="74234">MSAVPVQDLEVPTLEVRNLQTRFHTRAGVLPVVDGVSFTLGRGKVLGLVGESGSGKSVTGFSIMGLVDPPGKVEGGQVLFQGRELTQLPTTERRELQGNRIAMIFQDPMATLNPVLRVDTQMIEAVKAHKRVSTDEARRHARDTLARMGIPSPEERLRAYPHQLSGGMRQRVAIAIAMLHGPDLIIADEPTTALDVTIQAQILSEVQKLVRETGTSLIWISHDLSVVASLADEIAVMYAGRIVEHGTVADVLDHPQHPYTRGLIDSLPSANERGARLRQIQGMTPSLLNMPAGCAFAPRCPHADAACAQRPEISHPRHDAPWHTVRCFHPQHGKPAPAVPMALPAMARAAALEEGVPLIELKQVAQRFGATPPPGAVGRALRSVGLSKAPVVTHAVDGVDLSVRPGEVVGLVGESGCGKSTLGRIAAGLLTPTEGEVIVGGKPVASLSAEEQLAARLRIQMVFQDPYASLNPRLRVSRIVGEAALLHGLTDAVGQDDYVCAQLQRAGLDPALRHRYPHQFSGGQRQRIGIARALAVQPSMLVCDEAVAALDVSIQAQILNLFMDLRDQLGLAYLFISHDLGVIEHLCDRVVVMYLGRVVESAPVAELFTRPSHPYTQALLAEIPSIDARRTVFSAIRGEIPSPIAPPSGCHFHPRCPQAMPRCRTEVPRLRGIAVRHATACHLYDDASI</sequence>